<dbReference type="InterPro" id="IPR007354">
    <property type="entry name" value="CruF-like"/>
</dbReference>
<dbReference type="Proteomes" id="UP000256405">
    <property type="component" value="Unassembled WGS sequence"/>
</dbReference>
<dbReference type="Pfam" id="PF04240">
    <property type="entry name" value="Caroten_synth"/>
    <property type="match status" value="1"/>
</dbReference>
<evidence type="ECO:0000256" key="1">
    <source>
        <dbReference type="SAM" id="Phobius"/>
    </source>
</evidence>
<keyword evidence="1" id="KW-0812">Transmembrane</keyword>
<proteinExistence type="predicted"/>
<gene>
    <name evidence="2" type="ORF">C8N25_1293</name>
</gene>
<feature type="transmembrane region" description="Helical" evidence="1">
    <location>
        <begin position="137"/>
        <end position="154"/>
    </location>
</feature>
<dbReference type="AlphaFoldDB" id="A0A3E0DHV8"/>
<keyword evidence="1" id="KW-1133">Transmembrane helix</keyword>
<dbReference type="PANTHER" id="PTHR39419">
    <property type="entry name" value="SLL0814 PROTEIN"/>
    <property type="match status" value="1"/>
</dbReference>
<dbReference type="RefSeq" id="WP_086543163.1">
    <property type="nucleotide sequence ID" value="NZ_MSSW01000063.1"/>
</dbReference>
<organism evidence="2 3">
    <name type="scientific">Algoriphagus antarcticus</name>
    <dbReference type="NCBI Taxonomy" id="238540"/>
    <lineage>
        <taxon>Bacteria</taxon>
        <taxon>Pseudomonadati</taxon>
        <taxon>Bacteroidota</taxon>
        <taxon>Cytophagia</taxon>
        <taxon>Cytophagales</taxon>
        <taxon>Cyclobacteriaceae</taxon>
        <taxon>Algoriphagus</taxon>
    </lineage>
</organism>
<accession>A0A3E0DHV8</accession>
<evidence type="ECO:0000313" key="3">
    <source>
        <dbReference type="Proteomes" id="UP000256405"/>
    </source>
</evidence>
<feature type="transmembrane region" description="Helical" evidence="1">
    <location>
        <begin position="16"/>
        <end position="36"/>
    </location>
</feature>
<dbReference type="PANTHER" id="PTHR39419:SF1">
    <property type="entry name" value="SLL0814 PROTEIN"/>
    <property type="match status" value="1"/>
</dbReference>
<keyword evidence="1" id="KW-0472">Membrane</keyword>
<feature type="transmembrane region" description="Helical" evidence="1">
    <location>
        <begin position="42"/>
        <end position="61"/>
    </location>
</feature>
<name>A0A3E0DHV8_9BACT</name>
<feature type="transmembrane region" description="Helical" evidence="1">
    <location>
        <begin position="174"/>
        <end position="190"/>
    </location>
</feature>
<evidence type="ECO:0000313" key="2">
    <source>
        <dbReference type="EMBL" id="REG81058.1"/>
    </source>
</evidence>
<feature type="transmembrane region" description="Helical" evidence="1">
    <location>
        <begin position="106"/>
        <end position="125"/>
    </location>
</feature>
<comment type="caution">
    <text evidence="2">The sequence shown here is derived from an EMBL/GenBank/DDBJ whole genome shotgun (WGS) entry which is preliminary data.</text>
</comment>
<dbReference type="OrthoDB" id="9811293at2"/>
<reference evidence="2 3" key="1">
    <citation type="submission" date="2018-08" db="EMBL/GenBank/DDBJ databases">
        <title>Genomic Encyclopedia of Archaeal and Bacterial Type Strains, Phase II (KMG-II): from individual species to whole genera.</title>
        <authorList>
            <person name="Goeker M."/>
        </authorList>
    </citation>
    <scope>NUCLEOTIDE SEQUENCE [LARGE SCALE GENOMIC DNA]</scope>
    <source>
        <strain evidence="2 3">DSM 15986</strain>
    </source>
</reference>
<sequence length="222" mass="25011">MHKIAEAPPQAQNKRIIIAKIVVVALYGVGLIGLSLPEYRAFFLMLTPAQLLLTLVLLLGFHRGWSDAFPIFAAVAFWLGFGSELIGVHTGYIFGDYVYGPTLGPMLWEVPIIIGVNWFILVYLTGTVLQKVTDNDFYAALLGATAMIVIDYIMEPVAVALDMWYWKFEIIPPSNYFTWFGVAFLIHLIYRKGNFEKGNPLAAFILVAMILFFTFLNFTLEL</sequence>
<protein>
    <submittedName>
        <fullName evidence="2">Putative membrane protein</fullName>
    </submittedName>
</protein>
<dbReference type="EMBL" id="QUNF01000029">
    <property type="protein sequence ID" value="REG81058.1"/>
    <property type="molecule type" value="Genomic_DNA"/>
</dbReference>
<feature type="transmembrane region" description="Helical" evidence="1">
    <location>
        <begin position="202"/>
        <end position="220"/>
    </location>
</feature>
<keyword evidence="3" id="KW-1185">Reference proteome</keyword>
<feature type="transmembrane region" description="Helical" evidence="1">
    <location>
        <begin position="68"/>
        <end position="94"/>
    </location>
</feature>